<dbReference type="InterPro" id="IPR025403">
    <property type="entry name" value="TgpA-like_C"/>
</dbReference>
<keyword evidence="1" id="KW-0472">Membrane</keyword>
<feature type="transmembrane region" description="Helical" evidence="1">
    <location>
        <begin position="39"/>
        <end position="65"/>
    </location>
</feature>
<evidence type="ECO:0000259" key="2">
    <source>
        <dbReference type="Pfam" id="PF13559"/>
    </source>
</evidence>
<dbReference type="EMBL" id="JAEPCM010000882">
    <property type="protein sequence ID" value="MCG7949317.1"/>
    <property type="molecule type" value="Genomic_DNA"/>
</dbReference>
<organism evidence="3 4">
    <name type="scientific">Candidatus Thiodiazotropha taylori</name>
    <dbReference type="NCBI Taxonomy" id="2792791"/>
    <lineage>
        <taxon>Bacteria</taxon>
        <taxon>Pseudomonadati</taxon>
        <taxon>Pseudomonadota</taxon>
        <taxon>Gammaproteobacteria</taxon>
        <taxon>Chromatiales</taxon>
        <taxon>Sedimenticolaceae</taxon>
        <taxon>Candidatus Thiodiazotropha</taxon>
    </lineage>
</organism>
<comment type="caution">
    <text evidence="3">The sequence shown here is derived from an EMBL/GenBank/DDBJ whole genome shotgun (WGS) entry which is preliminary data.</text>
</comment>
<evidence type="ECO:0000256" key="1">
    <source>
        <dbReference type="SAM" id="Phobius"/>
    </source>
</evidence>
<name>A0A9E4N855_9GAMM</name>
<proteinExistence type="predicted"/>
<feature type="domain" description="Protein-glutamine gamma-glutamyltransferase-like C-terminal" evidence="2">
    <location>
        <begin position="262"/>
        <end position="332"/>
    </location>
</feature>
<feature type="non-terminal residue" evidence="3">
    <location>
        <position position="1"/>
    </location>
</feature>
<feature type="transmembrane region" description="Helical" evidence="1">
    <location>
        <begin position="187"/>
        <end position="205"/>
    </location>
</feature>
<accession>A0A9E4N855</accession>
<sequence>FEVILQFGLLGLILALIPEDLLWTDWQSYLFDPDPVSEWLHHLTALAAMSLIAPFYVAAGFALYLNRRSQLEAWDLELGLRRMAQRHKSDGAEATRSSTLRNTVLACVALLLVDIAMPGTVQAVEMSHQEARSLIQEVLADDAFGEKRTIHYWEYVDQEDDSSEGSDSTLLSWLESIAGSAARLGELLLWILVAVLLVYLLHWYLKNRSSFGGSTVEGPGRHTTPTVVAGLDLRPESMPDNPSVEALEMIQQERSREGMALLYRASLSRLVHHYDLPIKPGDTEGQCLDRSRKLQIPDLFEYLGELTAVWQGLAYAHHQPQQQQLIELCQAWSEHFGDRDAG</sequence>
<reference evidence="3" key="1">
    <citation type="journal article" date="2021" name="Proc. Natl. Acad. Sci. U.S.A.">
        <title>Global biogeography of chemosynthetic symbionts reveals both localized and globally distributed symbiont groups. .</title>
        <authorList>
            <person name="Osvatic J.T."/>
            <person name="Wilkins L.G.E."/>
            <person name="Leibrecht L."/>
            <person name="Leray M."/>
            <person name="Zauner S."/>
            <person name="Polzin J."/>
            <person name="Camacho Y."/>
            <person name="Gros O."/>
            <person name="van Gils J.A."/>
            <person name="Eisen J.A."/>
            <person name="Petersen J.M."/>
            <person name="Yuen B."/>
        </authorList>
    </citation>
    <scope>NUCLEOTIDE SEQUENCE</scope>
    <source>
        <strain evidence="3">MAGclacostrist064TRANS</strain>
    </source>
</reference>
<evidence type="ECO:0000313" key="3">
    <source>
        <dbReference type="EMBL" id="MCG7949317.1"/>
    </source>
</evidence>
<gene>
    <name evidence="3" type="ORF">JAZ07_23520</name>
</gene>
<dbReference type="AlphaFoldDB" id="A0A9E4N855"/>
<evidence type="ECO:0000313" key="4">
    <source>
        <dbReference type="Proteomes" id="UP000886667"/>
    </source>
</evidence>
<keyword evidence="1" id="KW-1133">Transmembrane helix</keyword>
<keyword evidence="1" id="KW-0812">Transmembrane</keyword>
<dbReference type="Proteomes" id="UP000886667">
    <property type="component" value="Unassembled WGS sequence"/>
</dbReference>
<dbReference type="Pfam" id="PF13559">
    <property type="entry name" value="DUF4129"/>
    <property type="match status" value="1"/>
</dbReference>
<protein>
    <submittedName>
        <fullName evidence="3">DUF4129 domain-containing protein</fullName>
    </submittedName>
</protein>